<keyword evidence="6" id="KW-0808">Transferase</keyword>
<organism evidence="6 7">
    <name type="scientific">Kocuria coralli</name>
    <dbReference type="NCBI Taxonomy" id="1461025"/>
    <lineage>
        <taxon>Bacteria</taxon>
        <taxon>Bacillati</taxon>
        <taxon>Actinomycetota</taxon>
        <taxon>Actinomycetes</taxon>
        <taxon>Micrococcales</taxon>
        <taxon>Micrococcaceae</taxon>
        <taxon>Kocuria</taxon>
    </lineage>
</organism>
<dbReference type="Gene3D" id="3.50.50.60">
    <property type="entry name" value="FAD/NAD(P)-binding domain"/>
    <property type="match status" value="2"/>
</dbReference>
<keyword evidence="1" id="KW-0285">Flavoprotein</keyword>
<keyword evidence="2" id="KW-0560">Oxidoreductase</keyword>
<feature type="domain" description="FAD/NAD(P)-binding" evidence="4">
    <location>
        <begin position="7"/>
        <end position="278"/>
    </location>
</feature>
<dbReference type="AlphaFoldDB" id="A0A5J5KZ47"/>
<evidence type="ECO:0000256" key="3">
    <source>
        <dbReference type="ARBA" id="ARBA00048132"/>
    </source>
</evidence>
<evidence type="ECO:0000259" key="4">
    <source>
        <dbReference type="Pfam" id="PF07992"/>
    </source>
</evidence>
<protein>
    <submittedName>
        <fullName evidence="6">Methyltransferase domain-containing protein</fullName>
    </submittedName>
</protein>
<reference evidence="6 7" key="1">
    <citation type="submission" date="2019-05" db="EMBL/GenBank/DDBJ databases">
        <title>Kocuria coralli sp. nov., a novel actinobacterium isolated from coral reef seawater.</title>
        <authorList>
            <person name="Li J."/>
        </authorList>
    </citation>
    <scope>NUCLEOTIDE SEQUENCE [LARGE SCALE GENOMIC DNA]</scope>
    <source>
        <strain evidence="6 7">SCSIO 13007</strain>
    </source>
</reference>
<keyword evidence="7" id="KW-1185">Reference proteome</keyword>
<comment type="caution">
    <text evidence="6">The sequence shown here is derived from an EMBL/GenBank/DDBJ whole genome shotgun (WGS) entry which is preliminary data.</text>
</comment>
<keyword evidence="6" id="KW-0489">Methyltransferase</keyword>
<accession>A0A5J5KZ47</accession>
<dbReference type="GO" id="GO:0004791">
    <property type="term" value="F:thioredoxin-disulfide reductase (NADPH) activity"/>
    <property type="evidence" value="ECO:0007669"/>
    <property type="project" value="UniProtKB-EC"/>
</dbReference>
<dbReference type="PANTHER" id="PTHR48105">
    <property type="entry name" value="THIOREDOXIN REDUCTASE 1-RELATED-RELATED"/>
    <property type="match status" value="1"/>
</dbReference>
<dbReference type="InterPro" id="IPR023753">
    <property type="entry name" value="FAD/NAD-binding_dom"/>
</dbReference>
<dbReference type="Pfam" id="PF07992">
    <property type="entry name" value="Pyr_redox_2"/>
    <property type="match status" value="1"/>
</dbReference>
<sequence>MENMDWDVVIIGGSAAGLSAALMLGRARRRTLVVDAGSPRNRFAAHMHGVLGNEGRPPAELLEQGRSEASAYGVEFRAGTVERVEEAEAGVEVLLRDQGVIRARALVVATGMSDELPEVPGLAERWGRTVLHCPYCHGWEVADQRLGVLVTSPMGLHQAQLVRQWSDRVTVFTAGAEPLDMATEFRLRSRGVDLVASPVEQVLGESADRISAVRTADGVLTEIDALFVAGRPRPHDAFLGHLGLETADTPMGRFLQVDAMGKTSSDRIWAIGNVVNPALTVPMCMGAGAYTGGAVNAALVGEDFDRAAGDPANWADLLPSDYWEHRYTAADRMWSGQVNHVLAGVAADLQPGWALDLGCGEGADAIWLARHGWTATGIDISETAIRRAAEAARTAEIPEGRISFRAADVSTLDDEARYDLVTASFLHSPVDLPRTEILRAAAQRVAPGGHLLITSHATVPPWGNLPKALEPRFLGPEEEIAELGLDAGQWAVRIAETRPREVTGPHGDHATIDDSIVLLQRR</sequence>
<dbReference type="Gene3D" id="3.40.50.150">
    <property type="entry name" value="Vaccinia Virus protein VP39"/>
    <property type="match status" value="1"/>
</dbReference>
<dbReference type="InterPro" id="IPR029063">
    <property type="entry name" value="SAM-dependent_MTases_sf"/>
</dbReference>
<evidence type="ECO:0000256" key="2">
    <source>
        <dbReference type="ARBA" id="ARBA00023002"/>
    </source>
</evidence>
<dbReference type="SUPFAM" id="SSF51905">
    <property type="entry name" value="FAD/NAD(P)-binding domain"/>
    <property type="match status" value="1"/>
</dbReference>
<dbReference type="CDD" id="cd02440">
    <property type="entry name" value="AdoMet_MTases"/>
    <property type="match status" value="1"/>
</dbReference>
<evidence type="ECO:0000313" key="6">
    <source>
        <dbReference type="EMBL" id="KAA9394893.1"/>
    </source>
</evidence>
<dbReference type="InterPro" id="IPR050097">
    <property type="entry name" value="Ferredoxin-NADP_redctase_2"/>
</dbReference>
<dbReference type="PRINTS" id="PR00368">
    <property type="entry name" value="FADPNR"/>
</dbReference>
<evidence type="ECO:0000259" key="5">
    <source>
        <dbReference type="Pfam" id="PF13649"/>
    </source>
</evidence>
<dbReference type="GO" id="GO:0008168">
    <property type="term" value="F:methyltransferase activity"/>
    <property type="evidence" value="ECO:0007669"/>
    <property type="project" value="UniProtKB-KW"/>
</dbReference>
<dbReference type="InterPro" id="IPR036188">
    <property type="entry name" value="FAD/NAD-bd_sf"/>
</dbReference>
<dbReference type="Pfam" id="PF13649">
    <property type="entry name" value="Methyltransf_25"/>
    <property type="match status" value="1"/>
</dbReference>
<dbReference type="OrthoDB" id="9786503at2"/>
<evidence type="ECO:0000313" key="7">
    <source>
        <dbReference type="Proteomes" id="UP000325957"/>
    </source>
</evidence>
<gene>
    <name evidence="6" type="ORF">FCK90_05015</name>
</gene>
<dbReference type="RefSeq" id="WP_158033204.1">
    <property type="nucleotide sequence ID" value="NZ_ML708613.1"/>
</dbReference>
<proteinExistence type="predicted"/>
<dbReference type="PRINTS" id="PR00469">
    <property type="entry name" value="PNDRDTASEII"/>
</dbReference>
<dbReference type="EMBL" id="SZWF01000004">
    <property type="protein sequence ID" value="KAA9394893.1"/>
    <property type="molecule type" value="Genomic_DNA"/>
</dbReference>
<dbReference type="Proteomes" id="UP000325957">
    <property type="component" value="Unassembled WGS sequence"/>
</dbReference>
<name>A0A5J5KZ47_9MICC</name>
<comment type="catalytic activity">
    <reaction evidence="3">
        <text>[thioredoxin]-dithiol + NADP(+) = [thioredoxin]-disulfide + NADPH + H(+)</text>
        <dbReference type="Rhea" id="RHEA:20345"/>
        <dbReference type="Rhea" id="RHEA-COMP:10698"/>
        <dbReference type="Rhea" id="RHEA-COMP:10700"/>
        <dbReference type="ChEBI" id="CHEBI:15378"/>
        <dbReference type="ChEBI" id="CHEBI:29950"/>
        <dbReference type="ChEBI" id="CHEBI:50058"/>
        <dbReference type="ChEBI" id="CHEBI:57783"/>
        <dbReference type="ChEBI" id="CHEBI:58349"/>
        <dbReference type="EC" id="1.8.1.9"/>
    </reaction>
</comment>
<dbReference type="GO" id="GO:0032259">
    <property type="term" value="P:methylation"/>
    <property type="evidence" value="ECO:0007669"/>
    <property type="project" value="UniProtKB-KW"/>
</dbReference>
<feature type="domain" description="Methyltransferase" evidence="5">
    <location>
        <begin position="355"/>
        <end position="449"/>
    </location>
</feature>
<dbReference type="InterPro" id="IPR041698">
    <property type="entry name" value="Methyltransf_25"/>
</dbReference>
<dbReference type="SUPFAM" id="SSF53335">
    <property type="entry name" value="S-adenosyl-L-methionine-dependent methyltransferases"/>
    <property type="match status" value="1"/>
</dbReference>
<evidence type="ECO:0000256" key="1">
    <source>
        <dbReference type="ARBA" id="ARBA00022630"/>
    </source>
</evidence>